<gene>
    <name evidence="2" type="ordered locus">LCRIS_01749</name>
</gene>
<evidence type="ECO:0000313" key="3">
    <source>
        <dbReference type="Proteomes" id="UP000002371"/>
    </source>
</evidence>
<dbReference type="Gene3D" id="3.40.50.300">
    <property type="entry name" value="P-loop containing nucleotide triphosphate hydrolases"/>
    <property type="match status" value="1"/>
</dbReference>
<organism evidence="2 3">
    <name type="scientific">Lactobacillus crispatus (strain ST1)</name>
    <dbReference type="NCBI Taxonomy" id="748671"/>
    <lineage>
        <taxon>Bacteria</taxon>
        <taxon>Bacillati</taxon>
        <taxon>Bacillota</taxon>
        <taxon>Bacilli</taxon>
        <taxon>Lactobacillales</taxon>
        <taxon>Lactobacillaceae</taxon>
        <taxon>Lactobacillus</taxon>
    </lineage>
</organism>
<dbReference type="EMBL" id="FN692037">
    <property type="protein sequence ID" value="CBL51196.1"/>
    <property type="molecule type" value="Genomic_DNA"/>
</dbReference>
<name>D5GZI7_LACCS</name>
<dbReference type="HOGENOM" id="CLU_879374_0_0_9"/>
<evidence type="ECO:0000259" key="1">
    <source>
        <dbReference type="Pfam" id="PF07693"/>
    </source>
</evidence>
<dbReference type="eggNOG" id="COG4928">
    <property type="taxonomic scope" value="Bacteria"/>
</dbReference>
<proteinExistence type="predicted"/>
<evidence type="ECO:0000313" key="2">
    <source>
        <dbReference type="EMBL" id="CBL51196.1"/>
    </source>
</evidence>
<feature type="domain" description="KAP NTPase" evidence="1">
    <location>
        <begin position="43"/>
        <end position="151"/>
    </location>
</feature>
<reference evidence="2 3" key="1">
    <citation type="journal article" date="2010" name="J. Bacteriol.">
        <title>Genome sequence of Lactobacillus crispatus ST1.</title>
        <authorList>
            <person name="Ojala T."/>
            <person name="Kuparinen V."/>
            <person name="Koskinen J.P."/>
            <person name="Alatalo E."/>
            <person name="Holm L."/>
            <person name="Auvinen P."/>
            <person name="Edelman S."/>
            <person name="Westerlund-Wikstrom B."/>
            <person name="Korhonen T.K."/>
            <person name="Paulin L."/>
            <person name="Kankainen M."/>
        </authorList>
    </citation>
    <scope>NUCLEOTIDE SEQUENCE [LARGE SCALE GENOMIC DNA]</scope>
    <source>
        <strain evidence="2 3">ST1</strain>
    </source>
</reference>
<reference key="2">
    <citation type="submission" date="2010-03" db="EMBL/GenBank/DDBJ databases">
        <title>Genome Sequence of Lactobacillus crispatus ST1.</title>
        <authorList>
            <person name="Ojala T."/>
            <person name="Kuparinen V."/>
            <person name="Koskinen J.P."/>
            <person name="Alatalo E."/>
            <person name="Holm L."/>
            <person name="Auvinen P."/>
            <person name="Edelman S."/>
            <person name="Westerlund-Wikstroem B."/>
            <person name="Korhonen T.K."/>
            <person name="Paulin L."/>
            <person name="Kankainen M."/>
        </authorList>
    </citation>
    <scope>NUCLEOTIDE SEQUENCE</scope>
    <source>
        <strain>ST1</strain>
    </source>
</reference>
<sequence>MYQIMQQTSLPPDIKIQSLIPLISETTKLLLGKDPVSVINALIETVKGAKDVNATSAENNAKLKKTVEQFLEKISKDKKTIIFIDELDRCNPTYAVKLLERIKHYFNHDHIVFVFSTNIVELSKTIKEYYGTDFNGERYLDRFFDSKVILPAVNKEKYWHSEYIDINDPNYYFYLTCQRVINYCDFSLREIDHFRINAEEILDIHLIEDDNRISRLIKFGFAPILLGLKMLSLDEYNKFVIGNGINLYKTIIAPIQDSWLKELNLLEPNETYRETSETIRDGFKTIDPNKYITELYTKIFTNNFREDSSLRVGTLEIPNHTKETIVRIINLFNLE</sequence>
<dbReference type="Pfam" id="PF07693">
    <property type="entry name" value="KAP_NTPase"/>
    <property type="match status" value="1"/>
</dbReference>
<dbReference type="KEGG" id="lcr:LCRIS_01749"/>
<accession>D5GZI7</accession>
<dbReference type="SUPFAM" id="SSF52540">
    <property type="entry name" value="P-loop containing nucleoside triphosphate hydrolases"/>
    <property type="match status" value="1"/>
</dbReference>
<dbReference type="AlphaFoldDB" id="D5GZI7"/>
<dbReference type="InterPro" id="IPR027417">
    <property type="entry name" value="P-loop_NTPase"/>
</dbReference>
<protein>
    <recommendedName>
        <fullName evidence="1">KAP NTPase domain-containing protein</fullName>
    </recommendedName>
</protein>
<dbReference type="InterPro" id="IPR011646">
    <property type="entry name" value="KAP_P-loop"/>
</dbReference>
<dbReference type="Proteomes" id="UP000002371">
    <property type="component" value="Chromosome"/>
</dbReference>